<gene>
    <name evidence="2" type="ORF">L211DRAFT_898345</name>
</gene>
<name>A0A3N4L8I0_9PEZI</name>
<reference evidence="2 3" key="1">
    <citation type="journal article" date="2018" name="Nat. Ecol. Evol.">
        <title>Pezizomycetes genomes reveal the molecular basis of ectomycorrhizal truffle lifestyle.</title>
        <authorList>
            <person name="Murat C."/>
            <person name="Payen T."/>
            <person name="Noel B."/>
            <person name="Kuo A."/>
            <person name="Morin E."/>
            <person name="Chen J."/>
            <person name="Kohler A."/>
            <person name="Krizsan K."/>
            <person name="Balestrini R."/>
            <person name="Da Silva C."/>
            <person name="Montanini B."/>
            <person name="Hainaut M."/>
            <person name="Levati E."/>
            <person name="Barry K.W."/>
            <person name="Belfiori B."/>
            <person name="Cichocki N."/>
            <person name="Clum A."/>
            <person name="Dockter R.B."/>
            <person name="Fauchery L."/>
            <person name="Guy J."/>
            <person name="Iotti M."/>
            <person name="Le Tacon F."/>
            <person name="Lindquist E.A."/>
            <person name="Lipzen A."/>
            <person name="Malagnac F."/>
            <person name="Mello A."/>
            <person name="Molinier V."/>
            <person name="Miyauchi S."/>
            <person name="Poulain J."/>
            <person name="Riccioni C."/>
            <person name="Rubini A."/>
            <person name="Sitrit Y."/>
            <person name="Splivallo R."/>
            <person name="Traeger S."/>
            <person name="Wang M."/>
            <person name="Zifcakova L."/>
            <person name="Wipf D."/>
            <person name="Zambonelli A."/>
            <person name="Paolocci F."/>
            <person name="Nowrousian M."/>
            <person name="Ottonello S."/>
            <person name="Baldrian P."/>
            <person name="Spatafora J.W."/>
            <person name="Henrissat B."/>
            <person name="Nagy L.G."/>
            <person name="Aury J.M."/>
            <person name="Wincker P."/>
            <person name="Grigoriev I.V."/>
            <person name="Bonfante P."/>
            <person name="Martin F.M."/>
        </authorList>
    </citation>
    <scope>NUCLEOTIDE SEQUENCE [LARGE SCALE GENOMIC DNA]</scope>
    <source>
        <strain evidence="2 3">ATCC MYA-4762</strain>
    </source>
</reference>
<evidence type="ECO:0000256" key="1">
    <source>
        <dbReference type="SAM" id="MobiDB-lite"/>
    </source>
</evidence>
<accession>A0A3N4L8I0</accession>
<dbReference type="Proteomes" id="UP000267821">
    <property type="component" value="Unassembled WGS sequence"/>
</dbReference>
<proteinExistence type="predicted"/>
<feature type="region of interest" description="Disordered" evidence="1">
    <location>
        <begin position="100"/>
        <end position="125"/>
    </location>
</feature>
<dbReference type="EMBL" id="ML121595">
    <property type="protein sequence ID" value="RPB19207.1"/>
    <property type="molecule type" value="Genomic_DNA"/>
</dbReference>
<feature type="region of interest" description="Disordered" evidence="1">
    <location>
        <begin position="1"/>
        <end position="22"/>
    </location>
</feature>
<dbReference type="InParanoid" id="A0A3N4L8I0"/>
<keyword evidence="3" id="KW-1185">Reference proteome</keyword>
<evidence type="ECO:0000313" key="2">
    <source>
        <dbReference type="EMBL" id="RPB19207.1"/>
    </source>
</evidence>
<organism evidence="2 3">
    <name type="scientific">Terfezia boudieri ATCC MYA-4762</name>
    <dbReference type="NCBI Taxonomy" id="1051890"/>
    <lineage>
        <taxon>Eukaryota</taxon>
        <taxon>Fungi</taxon>
        <taxon>Dikarya</taxon>
        <taxon>Ascomycota</taxon>
        <taxon>Pezizomycotina</taxon>
        <taxon>Pezizomycetes</taxon>
        <taxon>Pezizales</taxon>
        <taxon>Pezizaceae</taxon>
        <taxon>Terfezia</taxon>
    </lineage>
</organism>
<sequence>NNLRDKVQKPLSSPLPLYPAPQSPVRDFRNRFLKMKSISTLLAVAALFTTAFAQVETGSPAAPAAGAEVDSGYSSTCCSDITNCNDNEFPCPHQHSHHDYHDHHHHGHDHDYHGHNHDHHGHDHGQHVNQYIAPYPTPVFPVPECSCHDPVPECLHSCREYCQTCYYEESCPTCQLKKDPCPPYCQLYTTTATYEYPYTTLSATETCTITLLSCENEDDSYEPYTRYPDHCEYQYPCHTPHGYGYAHPPKATITATVIPIIHFEEHKHDGHHKKVAEPAPVEGGW</sequence>
<feature type="non-terminal residue" evidence="2">
    <location>
        <position position="1"/>
    </location>
</feature>
<dbReference type="OrthoDB" id="5387290at2759"/>
<dbReference type="AlphaFoldDB" id="A0A3N4L8I0"/>
<evidence type="ECO:0000313" key="3">
    <source>
        <dbReference type="Proteomes" id="UP000267821"/>
    </source>
</evidence>
<protein>
    <submittedName>
        <fullName evidence="2">Uncharacterized protein</fullName>
    </submittedName>
</protein>